<keyword evidence="5" id="KW-1185">Reference proteome</keyword>
<keyword evidence="1 4" id="KW-0808">Transferase</keyword>
<dbReference type="InterPro" id="IPR000182">
    <property type="entry name" value="GNAT_dom"/>
</dbReference>
<dbReference type="InterPro" id="IPR016181">
    <property type="entry name" value="Acyl_CoA_acyltransferase"/>
</dbReference>
<dbReference type="Pfam" id="PF00583">
    <property type="entry name" value="Acetyltransf_1"/>
    <property type="match status" value="1"/>
</dbReference>
<keyword evidence="2" id="KW-0012">Acyltransferase</keyword>
<comment type="caution">
    <text evidence="4">The sequence shown here is derived from an EMBL/GenBank/DDBJ whole genome shotgun (WGS) entry which is preliminary data.</text>
</comment>
<organism evidence="4 5">
    <name type="scientific">Microbacterium aerolatum</name>
    <dbReference type="NCBI Taxonomy" id="153731"/>
    <lineage>
        <taxon>Bacteria</taxon>
        <taxon>Bacillati</taxon>
        <taxon>Actinomycetota</taxon>
        <taxon>Actinomycetes</taxon>
        <taxon>Micrococcales</taxon>
        <taxon>Microbacteriaceae</taxon>
        <taxon>Microbacterium</taxon>
    </lineage>
</organism>
<sequence>MWEFRDDDLTGAQTRAFVSYHLAQMHAQSPAESVHALDVDALRSPEIRFVTAWRGDEVCGMGAYRRMPVHEAEVKSMRIAEAIRGLGLGRLLLRHLIDGARSEGIGVLWLETGSSADFRAARGLYLSEGFVRCDPFGSYREDPESVFFRREI</sequence>
<evidence type="ECO:0000256" key="1">
    <source>
        <dbReference type="ARBA" id="ARBA00022679"/>
    </source>
</evidence>
<feature type="domain" description="N-acetyltransferase" evidence="3">
    <location>
        <begin position="9"/>
        <end position="152"/>
    </location>
</feature>
<dbReference type="Gene3D" id="3.40.630.30">
    <property type="match status" value="1"/>
</dbReference>
<accession>A0A511AGD2</accession>
<dbReference type="GO" id="GO:0016747">
    <property type="term" value="F:acyltransferase activity, transferring groups other than amino-acyl groups"/>
    <property type="evidence" value="ECO:0007669"/>
    <property type="project" value="InterPro"/>
</dbReference>
<protein>
    <submittedName>
        <fullName evidence="4">N-acetyltransferase</fullName>
    </submittedName>
</protein>
<evidence type="ECO:0000313" key="5">
    <source>
        <dbReference type="Proteomes" id="UP000321225"/>
    </source>
</evidence>
<dbReference type="OrthoDB" id="9803233at2"/>
<evidence type="ECO:0000259" key="3">
    <source>
        <dbReference type="PROSITE" id="PS51186"/>
    </source>
</evidence>
<reference evidence="4 5" key="1">
    <citation type="submission" date="2019-07" db="EMBL/GenBank/DDBJ databases">
        <title>Whole genome shotgun sequence of Microbacterium aerolatum NBRC 103071.</title>
        <authorList>
            <person name="Hosoyama A."/>
            <person name="Uohara A."/>
            <person name="Ohji S."/>
            <person name="Ichikawa N."/>
        </authorList>
    </citation>
    <scope>NUCLEOTIDE SEQUENCE [LARGE SCALE GENOMIC DNA]</scope>
    <source>
        <strain evidence="4 5">NBRC 103071</strain>
    </source>
</reference>
<proteinExistence type="predicted"/>
<name>A0A511AGD2_9MICO</name>
<dbReference type="PANTHER" id="PTHR43877">
    <property type="entry name" value="AMINOALKYLPHOSPHONATE N-ACETYLTRANSFERASE-RELATED-RELATED"/>
    <property type="match status" value="1"/>
</dbReference>
<dbReference type="EMBL" id="BJUW01000011">
    <property type="protein sequence ID" value="GEK87210.1"/>
    <property type="molecule type" value="Genomic_DNA"/>
</dbReference>
<evidence type="ECO:0000256" key="2">
    <source>
        <dbReference type="ARBA" id="ARBA00023315"/>
    </source>
</evidence>
<dbReference type="RefSeq" id="WP_147039794.1">
    <property type="nucleotide sequence ID" value="NZ_BJUW01000011.1"/>
</dbReference>
<dbReference type="SUPFAM" id="SSF55729">
    <property type="entry name" value="Acyl-CoA N-acyltransferases (Nat)"/>
    <property type="match status" value="1"/>
</dbReference>
<dbReference type="AlphaFoldDB" id="A0A511AGD2"/>
<dbReference type="Proteomes" id="UP000321225">
    <property type="component" value="Unassembled WGS sequence"/>
</dbReference>
<gene>
    <name evidence="4" type="primary">ysnE</name>
    <name evidence="4" type="ORF">MAE01_23860</name>
</gene>
<dbReference type="PANTHER" id="PTHR43877:SF5">
    <property type="entry name" value="BLL8307 PROTEIN"/>
    <property type="match status" value="1"/>
</dbReference>
<dbReference type="PROSITE" id="PS51186">
    <property type="entry name" value="GNAT"/>
    <property type="match status" value="1"/>
</dbReference>
<dbReference type="InterPro" id="IPR050832">
    <property type="entry name" value="Bact_Acetyltransf"/>
</dbReference>
<evidence type="ECO:0000313" key="4">
    <source>
        <dbReference type="EMBL" id="GEK87210.1"/>
    </source>
</evidence>